<dbReference type="EMBL" id="CP000529">
    <property type="protein sequence ID" value="ABM35618.1"/>
    <property type="molecule type" value="Genomic_DNA"/>
</dbReference>
<dbReference type="KEGG" id="pna:Pnap_0295"/>
<dbReference type="AlphaFoldDB" id="A1VIZ0"/>
<proteinExistence type="predicted"/>
<dbReference type="OrthoDB" id="9133154at2"/>
<dbReference type="Proteomes" id="UP000000644">
    <property type="component" value="Chromosome"/>
</dbReference>
<sequence>MDTKIIKGKSPLANDGDLLAALEKNTARSLGGKRMLIGVRNDAGEIYRTVKADGIDGFLAAVTIFQNLGMINELQSLTGVQDGFNAIFQPKIVLMPRPVEGEPLSASVGI</sequence>
<accession>A1VIZ0</accession>
<reference evidence="2" key="1">
    <citation type="journal article" date="2009" name="Environ. Microbiol.">
        <title>The genome of Polaromonas naphthalenivorans strain CJ2, isolated from coal tar-contaminated sediment, reveals physiological and metabolic versatility and evolution through extensive horizontal gene transfer.</title>
        <authorList>
            <person name="Yagi J.M."/>
            <person name="Sims D."/>
            <person name="Brettin T."/>
            <person name="Bruce D."/>
            <person name="Madsen E.L."/>
        </authorList>
    </citation>
    <scope>NUCLEOTIDE SEQUENCE [LARGE SCALE GENOMIC DNA]</scope>
    <source>
        <strain evidence="2">CJ2</strain>
    </source>
</reference>
<gene>
    <name evidence="1" type="ordered locus">Pnap_0295</name>
</gene>
<dbReference type="HOGENOM" id="CLU_185088_0_0_4"/>
<dbReference type="RefSeq" id="WP_011799725.1">
    <property type="nucleotide sequence ID" value="NC_008781.1"/>
</dbReference>
<name>A1VIZ0_POLNA</name>
<protein>
    <submittedName>
        <fullName evidence="1">Uncharacterized protein</fullName>
    </submittedName>
</protein>
<dbReference type="STRING" id="365044.Pnap_0295"/>
<evidence type="ECO:0000313" key="2">
    <source>
        <dbReference type="Proteomes" id="UP000000644"/>
    </source>
</evidence>
<evidence type="ECO:0000313" key="1">
    <source>
        <dbReference type="EMBL" id="ABM35618.1"/>
    </source>
</evidence>
<keyword evidence="2" id="KW-1185">Reference proteome</keyword>
<organism evidence="1 2">
    <name type="scientific">Polaromonas naphthalenivorans (strain CJ2)</name>
    <dbReference type="NCBI Taxonomy" id="365044"/>
    <lineage>
        <taxon>Bacteria</taxon>
        <taxon>Pseudomonadati</taxon>
        <taxon>Pseudomonadota</taxon>
        <taxon>Betaproteobacteria</taxon>
        <taxon>Burkholderiales</taxon>
        <taxon>Comamonadaceae</taxon>
        <taxon>Polaromonas</taxon>
    </lineage>
</organism>